<dbReference type="Proteomes" id="UP000544122">
    <property type="component" value="Unassembled WGS sequence"/>
</dbReference>
<comment type="caution">
    <text evidence="1">The sequence shown here is derived from an EMBL/GenBank/DDBJ whole genome shotgun (WGS) entry which is preliminary data.</text>
</comment>
<dbReference type="RefSeq" id="WP_171582309.1">
    <property type="nucleotide sequence ID" value="NZ_JAAVLX010000009.1"/>
</dbReference>
<keyword evidence="2" id="KW-1185">Reference proteome</keyword>
<organism evidence="1 2">
    <name type="scientific">Bradyrhizobium australiense</name>
    <dbReference type="NCBI Taxonomy" id="2721161"/>
    <lineage>
        <taxon>Bacteria</taxon>
        <taxon>Pseudomonadati</taxon>
        <taxon>Pseudomonadota</taxon>
        <taxon>Alphaproteobacteria</taxon>
        <taxon>Hyphomicrobiales</taxon>
        <taxon>Nitrobacteraceae</taxon>
        <taxon>Bradyrhizobium</taxon>
    </lineage>
</organism>
<sequence length="413" mass="43957">MSQQGPILVVSTAKPRSFAATLDVTRLFPVVETGWADAGRAVEQVQPAAVLVGTSGTDPAGLAELAVRVAARQPYLPLIAVDPQIACPDNVIPFFQSQVPHAQGGSDRLAARLRAALRVRSLHATVMRRLVPAAPMALSHIDPARDATVLLIGRGGAYPALSVALGERTGVVGALSIEAAAKHLNVRDIDGIVLGEGFSPRVVDAFLTVLTEDARFRNLPVVVTASDLAPAYDLPNLEIISGDAPEVAATALPLIRQHAFEAHLSRTLKAIDADGLIDARTGLLTPEAFERDFASAIYQTQQRGGGLAVARFAFDRDHPRAQFDGARIISRLMRQMDFGTAQDDGSVVVVFAEADLKTAHSIARRLSSVMRHTSHGQRDARSEPTVAVATLLPNDSAKSLRSRLEQDAQRAAS</sequence>
<reference evidence="1 2" key="1">
    <citation type="submission" date="2020-03" db="EMBL/GenBank/DDBJ databases">
        <title>Bradyrhizobium diversity isolated from nodules of Indigofera sp.</title>
        <authorList>
            <person name="Klepa M."/>
            <person name="Helene L."/>
            <person name="Hungria M."/>
        </authorList>
    </citation>
    <scope>NUCLEOTIDE SEQUENCE [LARGE SCALE GENOMIC DNA]</scope>
    <source>
        <strain evidence="1 2">WSM 1791</strain>
    </source>
</reference>
<name>A0A7Y4LY13_9BRAD</name>
<accession>A0A7Y4LY13</accession>
<evidence type="ECO:0000313" key="2">
    <source>
        <dbReference type="Proteomes" id="UP000544122"/>
    </source>
</evidence>
<evidence type="ECO:0000313" key="1">
    <source>
        <dbReference type="EMBL" id="NOJ43097.1"/>
    </source>
</evidence>
<gene>
    <name evidence="1" type="ORF">HCN58_26580</name>
</gene>
<dbReference type="EMBL" id="JAAVLX010000009">
    <property type="protein sequence ID" value="NOJ43097.1"/>
    <property type="molecule type" value="Genomic_DNA"/>
</dbReference>
<protein>
    <submittedName>
        <fullName evidence="1">GGDEF domain-containing protein</fullName>
    </submittedName>
</protein>
<proteinExistence type="predicted"/>
<dbReference type="AlphaFoldDB" id="A0A7Y4LY13"/>